<evidence type="ECO:0000313" key="2">
    <source>
        <dbReference type="Proteomes" id="UP000276215"/>
    </source>
</evidence>
<feature type="non-terminal residue" evidence="1">
    <location>
        <position position="1"/>
    </location>
</feature>
<dbReference type="AlphaFoldDB" id="A0A3N4J4Z7"/>
<reference evidence="1 2" key="1">
    <citation type="journal article" date="2018" name="Nat. Ecol. Evol.">
        <title>Pezizomycetes genomes reveal the molecular basis of ectomycorrhizal truffle lifestyle.</title>
        <authorList>
            <person name="Murat C."/>
            <person name="Payen T."/>
            <person name="Noel B."/>
            <person name="Kuo A."/>
            <person name="Morin E."/>
            <person name="Chen J."/>
            <person name="Kohler A."/>
            <person name="Krizsan K."/>
            <person name="Balestrini R."/>
            <person name="Da Silva C."/>
            <person name="Montanini B."/>
            <person name="Hainaut M."/>
            <person name="Levati E."/>
            <person name="Barry K.W."/>
            <person name="Belfiori B."/>
            <person name="Cichocki N."/>
            <person name="Clum A."/>
            <person name="Dockter R.B."/>
            <person name="Fauchery L."/>
            <person name="Guy J."/>
            <person name="Iotti M."/>
            <person name="Le Tacon F."/>
            <person name="Lindquist E.A."/>
            <person name="Lipzen A."/>
            <person name="Malagnac F."/>
            <person name="Mello A."/>
            <person name="Molinier V."/>
            <person name="Miyauchi S."/>
            <person name="Poulain J."/>
            <person name="Riccioni C."/>
            <person name="Rubini A."/>
            <person name="Sitrit Y."/>
            <person name="Splivallo R."/>
            <person name="Traeger S."/>
            <person name="Wang M."/>
            <person name="Zifcakova L."/>
            <person name="Wipf D."/>
            <person name="Zambonelli A."/>
            <person name="Paolocci F."/>
            <person name="Nowrousian M."/>
            <person name="Ottonello S."/>
            <person name="Baldrian P."/>
            <person name="Spatafora J.W."/>
            <person name="Henrissat B."/>
            <person name="Nagy L.G."/>
            <person name="Aury J.M."/>
            <person name="Wincker P."/>
            <person name="Grigoriev I.V."/>
            <person name="Bonfante P."/>
            <person name="Martin F.M."/>
        </authorList>
    </citation>
    <scope>NUCLEOTIDE SEQUENCE [LARGE SCALE GENOMIC DNA]</scope>
    <source>
        <strain evidence="1 2">120613-1</strain>
    </source>
</reference>
<dbReference type="OrthoDB" id="3047997at2759"/>
<dbReference type="EMBL" id="ML120453">
    <property type="protein sequence ID" value="RPA93389.1"/>
    <property type="molecule type" value="Genomic_DNA"/>
</dbReference>
<proteinExistence type="predicted"/>
<evidence type="ECO:0000313" key="1">
    <source>
        <dbReference type="EMBL" id="RPA93389.1"/>
    </source>
</evidence>
<gene>
    <name evidence="1" type="ORF">L873DRAFT_1705425</name>
</gene>
<dbReference type="Proteomes" id="UP000276215">
    <property type="component" value="Unassembled WGS sequence"/>
</dbReference>
<keyword evidence="2" id="KW-1185">Reference proteome</keyword>
<accession>A0A3N4J4Z7</accession>
<sequence length="129" mass="15070">EKEKMLENDMQEGQKQIILIIHDESTFNANDTHHHSWQSRTATFLQSKSKSRGIMLSDVLFPYGRLIVSNSVTAKKIIVNILDAKNRLATMFFNYGKNNEWYWTVDYLVKHIIKIVISMFELCFPNSNT</sequence>
<dbReference type="STRING" id="1336337.A0A3N4J4Z7"/>
<protein>
    <submittedName>
        <fullName evidence="1">Uncharacterized protein</fullName>
    </submittedName>
</protein>
<organism evidence="1 2">
    <name type="scientific">Choiromyces venosus 120613-1</name>
    <dbReference type="NCBI Taxonomy" id="1336337"/>
    <lineage>
        <taxon>Eukaryota</taxon>
        <taxon>Fungi</taxon>
        <taxon>Dikarya</taxon>
        <taxon>Ascomycota</taxon>
        <taxon>Pezizomycotina</taxon>
        <taxon>Pezizomycetes</taxon>
        <taxon>Pezizales</taxon>
        <taxon>Tuberaceae</taxon>
        <taxon>Choiromyces</taxon>
    </lineage>
</organism>
<name>A0A3N4J4Z7_9PEZI</name>